<organism evidence="2 3">
    <name type="scientific">Carnegiea gigantea</name>
    <dbReference type="NCBI Taxonomy" id="171969"/>
    <lineage>
        <taxon>Eukaryota</taxon>
        <taxon>Viridiplantae</taxon>
        <taxon>Streptophyta</taxon>
        <taxon>Embryophyta</taxon>
        <taxon>Tracheophyta</taxon>
        <taxon>Spermatophyta</taxon>
        <taxon>Magnoliopsida</taxon>
        <taxon>eudicotyledons</taxon>
        <taxon>Gunneridae</taxon>
        <taxon>Pentapetalae</taxon>
        <taxon>Caryophyllales</taxon>
        <taxon>Cactineae</taxon>
        <taxon>Cactaceae</taxon>
        <taxon>Cactoideae</taxon>
        <taxon>Echinocereeae</taxon>
        <taxon>Carnegiea</taxon>
    </lineage>
</organism>
<proteinExistence type="predicted"/>
<dbReference type="EMBL" id="JAKOGI010000297">
    <property type="protein sequence ID" value="KAJ8437500.1"/>
    <property type="molecule type" value="Genomic_DNA"/>
</dbReference>
<dbReference type="OrthoDB" id="2919534at2759"/>
<accession>A0A9Q1K6W5</accession>
<protein>
    <submittedName>
        <fullName evidence="2">Uncharacterized protein</fullName>
    </submittedName>
</protein>
<dbReference type="PANTHER" id="PTHR33240">
    <property type="entry name" value="OS08G0508500 PROTEIN"/>
    <property type="match status" value="1"/>
</dbReference>
<dbReference type="PANTHER" id="PTHR33240:SF17">
    <property type="entry name" value="EUKARYOTIC PEPTIDE CHAIN RELEASE FACTOR GTP-BINDING SUBUNIT-LIKE"/>
    <property type="match status" value="1"/>
</dbReference>
<comment type="caution">
    <text evidence="2">The sequence shown here is derived from an EMBL/GenBank/DDBJ whole genome shotgun (WGS) entry which is preliminary data.</text>
</comment>
<evidence type="ECO:0000256" key="1">
    <source>
        <dbReference type="SAM" id="MobiDB-lite"/>
    </source>
</evidence>
<keyword evidence="3" id="KW-1185">Reference proteome</keyword>
<gene>
    <name evidence="2" type="ORF">Cgig2_007477</name>
</gene>
<dbReference type="Proteomes" id="UP001153076">
    <property type="component" value="Unassembled WGS sequence"/>
</dbReference>
<feature type="compositionally biased region" description="Polar residues" evidence="1">
    <location>
        <begin position="113"/>
        <end position="124"/>
    </location>
</feature>
<name>A0A9Q1K6W5_9CARY</name>
<reference evidence="2" key="1">
    <citation type="submission" date="2022-04" db="EMBL/GenBank/DDBJ databases">
        <title>Carnegiea gigantea Genome sequencing and assembly v2.</title>
        <authorList>
            <person name="Copetti D."/>
            <person name="Sanderson M.J."/>
            <person name="Burquez A."/>
            <person name="Wojciechowski M.F."/>
        </authorList>
    </citation>
    <scope>NUCLEOTIDE SEQUENCE</scope>
    <source>
        <strain evidence="2">SGP5-SGP5p</strain>
        <tissue evidence="2">Aerial part</tissue>
    </source>
</reference>
<feature type="region of interest" description="Disordered" evidence="1">
    <location>
        <begin position="108"/>
        <end position="147"/>
    </location>
</feature>
<evidence type="ECO:0000313" key="3">
    <source>
        <dbReference type="Proteomes" id="UP001153076"/>
    </source>
</evidence>
<dbReference type="AlphaFoldDB" id="A0A9Q1K6W5"/>
<feature type="compositionally biased region" description="Basic and acidic residues" evidence="1">
    <location>
        <begin position="125"/>
        <end position="134"/>
    </location>
</feature>
<evidence type="ECO:0000313" key="2">
    <source>
        <dbReference type="EMBL" id="KAJ8437500.1"/>
    </source>
</evidence>
<sequence>MIHLPLRFGDKGKAKNMEVDFLVVDVRAAYNIILGRPMLHKVKAIIAPYLLQLQFEADDGSVSTMQGDQLTAQECYLRGKGVHSTYLSHNHLILGDLGVSEVPEAAKSHDLARSQTNSSLATESSTKKLVDRARPPRSRGKPSLPLENNLPRTLSVLKWHPHFRKASASPSLVLHKAKKSQVSPPRVSTDKEEVILPILYFGFLLNGRHITWPVVKTISP</sequence>